<proteinExistence type="predicted"/>
<dbReference type="GO" id="GO:0003677">
    <property type="term" value="F:DNA binding"/>
    <property type="evidence" value="ECO:0007669"/>
    <property type="project" value="UniProtKB-KW"/>
</dbReference>
<protein>
    <recommendedName>
        <fullName evidence="7">TF-B3 domain-containing protein</fullName>
    </recommendedName>
</protein>
<evidence type="ECO:0000256" key="6">
    <source>
        <dbReference type="SAM" id="MobiDB-lite"/>
    </source>
</evidence>
<organism evidence="8 9">
    <name type="scientific">Lolium multiflorum</name>
    <name type="common">Italian ryegrass</name>
    <name type="synonym">Lolium perenne subsp. multiflorum</name>
    <dbReference type="NCBI Taxonomy" id="4521"/>
    <lineage>
        <taxon>Eukaryota</taxon>
        <taxon>Viridiplantae</taxon>
        <taxon>Streptophyta</taxon>
        <taxon>Embryophyta</taxon>
        <taxon>Tracheophyta</taxon>
        <taxon>Spermatophyta</taxon>
        <taxon>Magnoliopsida</taxon>
        <taxon>Liliopsida</taxon>
        <taxon>Poales</taxon>
        <taxon>Poaceae</taxon>
        <taxon>BOP clade</taxon>
        <taxon>Pooideae</taxon>
        <taxon>Poodae</taxon>
        <taxon>Poeae</taxon>
        <taxon>Poeae Chloroplast Group 2 (Poeae type)</taxon>
        <taxon>Loliodinae</taxon>
        <taxon>Loliinae</taxon>
        <taxon>Lolium</taxon>
    </lineage>
</organism>
<evidence type="ECO:0000256" key="1">
    <source>
        <dbReference type="ARBA" id="ARBA00004123"/>
    </source>
</evidence>
<comment type="caution">
    <text evidence="8">The sequence shown here is derived from an EMBL/GenBank/DDBJ whole genome shotgun (WGS) entry which is preliminary data.</text>
</comment>
<keyword evidence="5" id="KW-0539">Nucleus</keyword>
<comment type="subcellular location">
    <subcellularLocation>
        <location evidence="1">Nucleus</location>
    </subcellularLocation>
</comment>
<dbReference type="PROSITE" id="PS50863">
    <property type="entry name" value="B3"/>
    <property type="match status" value="1"/>
</dbReference>
<dbReference type="Proteomes" id="UP001231189">
    <property type="component" value="Unassembled WGS sequence"/>
</dbReference>
<evidence type="ECO:0000313" key="8">
    <source>
        <dbReference type="EMBL" id="KAK1682705.1"/>
    </source>
</evidence>
<dbReference type="InterPro" id="IPR050655">
    <property type="entry name" value="Plant_B3_domain"/>
</dbReference>
<dbReference type="Gene3D" id="2.40.330.10">
    <property type="entry name" value="DNA-binding pseudobarrel domain"/>
    <property type="match status" value="1"/>
</dbReference>
<dbReference type="EMBL" id="JAUUTY010000002">
    <property type="protein sequence ID" value="KAK1682705.1"/>
    <property type="molecule type" value="Genomic_DNA"/>
</dbReference>
<dbReference type="InterPro" id="IPR003340">
    <property type="entry name" value="B3_DNA-bd"/>
</dbReference>
<evidence type="ECO:0000256" key="2">
    <source>
        <dbReference type="ARBA" id="ARBA00023015"/>
    </source>
</evidence>
<evidence type="ECO:0000256" key="5">
    <source>
        <dbReference type="ARBA" id="ARBA00023242"/>
    </source>
</evidence>
<dbReference type="AlphaFoldDB" id="A0AAD8THF8"/>
<dbReference type="SUPFAM" id="SSF101936">
    <property type="entry name" value="DNA-binding pseudobarrel domain"/>
    <property type="match status" value="1"/>
</dbReference>
<dbReference type="InterPro" id="IPR015300">
    <property type="entry name" value="DNA-bd_pseudobarrel_sf"/>
</dbReference>
<name>A0AAD8THF8_LOLMU</name>
<keyword evidence="2" id="KW-0805">Transcription regulation</keyword>
<evidence type="ECO:0000259" key="7">
    <source>
        <dbReference type="PROSITE" id="PS50863"/>
    </source>
</evidence>
<feature type="region of interest" description="Disordered" evidence="6">
    <location>
        <begin position="1"/>
        <end position="39"/>
    </location>
</feature>
<dbReference type="CDD" id="cd10017">
    <property type="entry name" value="B3_DNA"/>
    <property type="match status" value="1"/>
</dbReference>
<reference evidence="8" key="1">
    <citation type="submission" date="2023-07" db="EMBL/GenBank/DDBJ databases">
        <title>A chromosome-level genome assembly of Lolium multiflorum.</title>
        <authorList>
            <person name="Chen Y."/>
            <person name="Copetti D."/>
            <person name="Kolliker R."/>
            <person name="Studer B."/>
        </authorList>
    </citation>
    <scope>NUCLEOTIDE SEQUENCE</scope>
    <source>
        <strain evidence="8">02402/16</strain>
        <tissue evidence="8">Leaf</tissue>
    </source>
</reference>
<feature type="domain" description="TF-B3" evidence="7">
    <location>
        <begin position="44"/>
        <end position="141"/>
    </location>
</feature>
<dbReference type="Pfam" id="PF02362">
    <property type="entry name" value="B3"/>
    <property type="match status" value="1"/>
</dbReference>
<evidence type="ECO:0000256" key="4">
    <source>
        <dbReference type="ARBA" id="ARBA00023163"/>
    </source>
</evidence>
<keyword evidence="3" id="KW-0238">DNA-binding</keyword>
<gene>
    <name evidence="8" type="ORF">QYE76_043553</name>
</gene>
<evidence type="ECO:0000256" key="3">
    <source>
        <dbReference type="ARBA" id="ARBA00023125"/>
    </source>
</evidence>
<sequence>MSGRGGGRPRGCGCGRGRGRAERSPSPPTPSSSSSEMDVEPDVQFEFVLVLKGDPRGIQRLPNSFAEYVAGDDHPRTMHLREASCGYYRWIVDAIYDARGKMYLNIGWEKFLRHHSLETGFILLFSYFGDRDMSVKVFNETRCRRDYHNDRDYHGDRPRRTSVVSSQRIRARRFRCSSSQEPKGHRHQLDFPVSVTGCALECSFLIANTRNLQ</sequence>
<keyword evidence="4" id="KW-0804">Transcription</keyword>
<dbReference type="GO" id="GO:0005634">
    <property type="term" value="C:nucleus"/>
    <property type="evidence" value="ECO:0007669"/>
    <property type="project" value="UniProtKB-SubCell"/>
</dbReference>
<dbReference type="PANTHER" id="PTHR31920:SF111">
    <property type="entry name" value="B3 DOMAIN-CONTAINING PROTEIN OS03G0621600-RELATED"/>
    <property type="match status" value="1"/>
</dbReference>
<keyword evidence="9" id="KW-1185">Reference proteome</keyword>
<dbReference type="PANTHER" id="PTHR31920">
    <property type="entry name" value="B3 DOMAIN-CONTAINING"/>
    <property type="match status" value="1"/>
</dbReference>
<evidence type="ECO:0000313" key="9">
    <source>
        <dbReference type="Proteomes" id="UP001231189"/>
    </source>
</evidence>
<feature type="compositionally biased region" description="Gly residues" evidence="6">
    <location>
        <begin position="1"/>
        <end position="16"/>
    </location>
</feature>
<accession>A0AAD8THF8</accession>